<gene>
    <name evidence="3" type="ORF">CA54_21690</name>
</gene>
<feature type="domain" description="Amidohydrolase-related" evidence="2">
    <location>
        <begin position="126"/>
        <end position="488"/>
    </location>
</feature>
<dbReference type="PANTHER" id="PTHR43135:SF3">
    <property type="entry name" value="ALPHA-D-RIBOSE 1-METHYLPHOSPHONATE 5-TRIPHOSPHATE DIPHOSPHATASE"/>
    <property type="match status" value="1"/>
</dbReference>
<dbReference type="CDD" id="cd01299">
    <property type="entry name" value="Met_dep_hydrolase_A"/>
    <property type="match status" value="1"/>
</dbReference>
<dbReference type="InterPro" id="IPR051781">
    <property type="entry name" value="Metallo-dep_Hydrolase"/>
</dbReference>
<sequence length="495" mass="53454" precursor="true">MKRLTNCMFYLAIASSLCATSALFAQEGKLEIPPVIVIKNVHVWDGTSDALKKETDVLIVGDKIKQVARNIPTGGDYEVDAVRKTSKKIAGGTATGNFLKLSVTDDKGTAEKVSVKVEVIDGNGGYLIPGLIDSHQHIMLSKGTGPDDIMNKALPLKVAYDAIPQGKIMLMMGVTTIRDTGGPSVELGRAIDAGQVDGPRIYSCGPMISCTSGHGDWGGQTPHQAKEYPGSAAWWMSAMGLSTLADGPAEVRKATRFALAQSAAQIKIMAGGGVASLKDPLESVGYSEAEMRAAVEAATDYDTYVCAHAYNDESVKRCIRAGVKDIVHGHLLSEEVVKMMAENDVWLGSLSSPYGLMDVPWFTDENRRKGREVLAGYENVMKLAKKHGVKMGFGTDAAAGMVETILYEFTMRSKFFTPLEMLKQATSTNAELLRFSKSRDPYRAAPLGVVKDGAWADMLIYSANPLEDIKVVTEPEKNLKLIMKGGKIYKNELGE</sequence>
<protein>
    <submittedName>
        <fullName evidence="3">Dihydroorotase</fullName>
    </submittedName>
</protein>
<dbReference type="InterPro" id="IPR011059">
    <property type="entry name" value="Metal-dep_hydrolase_composite"/>
</dbReference>
<dbReference type="EMBL" id="SJPP01000001">
    <property type="protein sequence ID" value="TWU13334.1"/>
    <property type="molecule type" value="Genomic_DNA"/>
</dbReference>
<evidence type="ECO:0000256" key="1">
    <source>
        <dbReference type="SAM" id="SignalP"/>
    </source>
</evidence>
<dbReference type="Pfam" id="PF01979">
    <property type="entry name" value="Amidohydro_1"/>
    <property type="match status" value="1"/>
</dbReference>
<evidence type="ECO:0000313" key="4">
    <source>
        <dbReference type="Proteomes" id="UP000320735"/>
    </source>
</evidence>
<dbReference type="AlphaFoldDB" id="A0A5C6BRM5"/>
<dbReference type="InterPro" id="IPR032466">
    <property type="entry name" value="Metal_Hydrolase"/>
</dbReference>
<dbReference type="GO" id="GO:0016810">
    <property type="term" value="F:hydrolase activity, acting on carbon-nitrogen (but not peptide) bonds"/>
    <property type="evidence" value="ECO:0007669"/>
    <property type="project" value="InterPro"/>
</dbReference>
<name>A0A5C6BRM5_9PLAN</name>
<proteinExistence type="predicted"/>
<dbReference type="Gene3D" id="3.20.20.140">
    <property type="entry name" value="Metal-dependent hydrolases"/>
    <property type="match status" value="1"/>
</dbReference>
<dbReference type="PANTHER" id="PTHR43135">
    <property type="entry name" value="ALPHA-D-RIBOSE 1-METHYLPHOSPHONATE 5-TRIPHOSPHATE DIPHOSPHATASE"/>
    <property type="match status" value="1"/>
</dbReference>
<keyword evidence="1" id="KW-0732">Signal</keyword>
<evidence type="ECO:0000313" key="3">
    <source>
        <dbReference type="EMBL" id="TWU13334.1"/>
    </source>
</evidence>
<dbReference type="SUPFAM" id="SSF51338">
    <property type="entry name" value="Composite domain of metallo-dependent hydrolases"/>
    <property type="match status" value="2"/>
</dbReference>
<dbReference type="Gene3D" id="2.30.40.10">
    <property type="entry name" value="Urease, subunit C, domain 1"/>
    <property type="match status" value="1"/>
</dbReference>
<accession>A0A5C6BRM5</accession>
<evidence type="ECO:0000259" key="2">
    <source>
        <dbReference type="Pfam" id="PF01979"/>
    </source>
</evidence>
<dbReference type="InterPro" id="IPR057744">
    <property type="entry name" value="OTAase-like"/>
</dbReference>
<reference evidence="3 4" key="1">
    <citation type="submission" date="2019-02" db="EMBL/GenBank/DDBJ databases">
        <title>Deep-cultivation of Planctomycetes and their phenomic and genomic characterization uncovers novel biology.</title>
        <authorList>
            <person name="Wiegand S."/>
            <person name="Jogler M."/>
            <person name="Boedeker C."/>
            <person name="Pinto D."/>
            <person name="Vollmers J."/>
            <person name="Rivas-Marin E."/>
            <person name="Kohn T."/>
            <person name="Peeters S.H."/>
            <person name="Heuer A."/>
            <person name="Rast P."/>
            <person name="Oberbeckmann S."/>
            <person name="Bunk B."/>
            <person name="Jeske O."/>
            <person name="Meyerdierks A."/>
            <person name="Storesund J.E."/>
            <person name="Kallscheuer N."/>
            <person name="Luecker S."/>
            <person name="Lage O.M."/>
            <person name="Pohl T."/>
            <person name="Merkel B.J."/>
            <person name="Hornburger P."/>
            <person name="Mueller R.-W."/>
            <person name="Bruemmer F."/>
            <person name="Labrenz M."/>
            <person name="Spormann A.M."/>
            <person name="Op Den Camp H."/>
            <person name="Overmann J."/>
            <person name="Amann R."/>
            <person name="Jetten M.S.M."/>
            <person name="Mascher T."/>
            <person name="Medema M.H."/>
            <person name="Devos D.P."/>
            <person name="Kaster A.-K."/>
            <person name="Ovreas L."/>
            <person name="Rohde M."/>
            <person name="Galperin M.Y."/>
            <person name="Jogler C."/>
        </authorList>
    </citation>
    <scope>NUCLEOTIDE SEQUENCE [LARGE SCALE GENOMIC DNA]</scope>
    <source>
        <strain evidence="3 4">CA54</strain>
    </source>
</reference>
<comment type="caution">
    <text evidence="3">The sequence shown here is derived from an EMBL/GenBank/DDBJ whole genome shotgun (WGS) entry which is preliminary data.</text>
</comment>
<dbReference type="InterPro" id="IPR006680">
    <property type="entry name" value="Amidohydro-rel"/>
</dbReference>
<dbReference type="SUPFAM" id="SSF51556">
    <property type="entry name" value="Metallo-dependent hydrolases"/>
    <property type="match status" value="1"/>
</dbReference>
<feature type="signal peptide" evidence="1">
    <location>
        <begin position="1"/>
        <end position="25"/>
    </location>
</feature>
<dbReference type="Proteomes" id="UP000320735">
    <property type="component" value="Unassembled WGS sequence"/>
</dbReference>
<organism evidence="3 4">
    <name type="scientific">Symmachiella macrocystis</name>
    <dbReference type="NCBI Taxonomy" id="2527985"/>
    <lineage>
        <taxon>Bacteria</taxon>
        <taxon>Pseudomonadati</taxon>
        <taxon>Planctomycetota</taxon>
        <taxon>Planctomycetia</taxon>
        <taxon>Planctomycetales</taxon>
        <taxon>Planctomycetaceae</taxon>
        <taxon>Symmachiella</taxon>
    </lineage>
</organism>
<keyword evidence="4" id="KW-1185">Reference proteome</keyword>
<feature type="chain" id="PRO_5023109509" evidence="1">
    <location>
        <begin position="26"/>
        <end position="495"/>
    </location>
</feature>